<proteinExistence type="predicted"/>
<comment type="caution">
    <text evidence="1">The sequence shown here is derived from an EMBL/GenBank/DDBJ whole genome shotgun (WGS) entry which is preliminary data.</text>
</comment>
<dbReference type="EMBL" id="QPHM01000001">
    <property type="protein sequence ID" value="RCU47894.1"/>
    <property type="molecule type" value="Genomic_DNA"/>
</dbReference>
<sequence>MTTLEEVAVAILDGHEALSLLRVMSVDTMYLLEHEYEETGNEDVLSVLVLAHHLYRRITEDERLAEIPPDILEQIIREAEGEQ</sequence>
<evidence type="ECO:0000313" key="2">
    <source>
        <dbReference type="Proteomes" id="UP000252189"/>
    </source>
</evidence>
<keyword evidence="2" id="KW-1185">Reference proteome</keyword>
<evidence type="ECO:0000313" key="1">
    <source>
        <dbReference type="EMBL" id="RCU47894.1"/>
    </source>
</evidence>
<accession>A0A368NE84</accession>
<dbReference type="AlphaFoldDB" id="A0A368NE84"/>
<dbReference type="Proteomes" id="UP000252189">
    <property type="component" value="Unassembled WGS sequence"/>
</dbReference>
<protein>
    <submittedName>
        <fullName evidence="1">Uncharacterized protein</fullName>
    </submittedName>
</protein>
<dbReference type="RefSeq" id="WP_114449453.1">
    <property type="nucleotide sequence ID" value="NZ_QPHM01000001.1"/>
</dbReference>
<reference evidence="1 2" key="1">
    <citation type="submission" date="2018-07" db="EMBL/GenBank/DDBJ databases">
        <title>Genome sequences of Haloplanus salinus JCM 18368T.</title>
        <authorList>
            <person name="Kim Y.B."/>
            <person name="Roh S.W."/>
        </authorList>
    </citation>
    <scope>NUCLEOTIDE SEQUENCE [LARGE SCALE GENOMIC DNA]</scope>
    <source>
        <strain evidence="1 2">JCM 18368</strain>
    </source>
</reference>
<name>A0A368NE84_9EURY</name>
<gene>
    <name evidence="1" type="ORF">DU504_11685</name>
</gene>
<organism evidence="1 2">
    <name type="scientific">Haloplanus salinus</name>
    <dbReference type="NCBI Taxonomy" id="1126245"/>
    <lineage>
        <taxon>Archaea</taxon>
        <taxon>Methanobacteriati</taxon>
        <taxon>Methanobacteriota</taxon>
        <taxon>Stenosarchaea group</taxon>
        <taxon>Halobacteria</taxon>
        <taxon>Halobacteriales</taxon>
        <taxon>Haloferacaceae</taxon>
        <taxon>Haloplanus</taxon>
    </lineage>
</organism>